<feature type="signal peptide" evidence="1">
    <location>
        <begin position="1"/>
        <end position="19"/>
    </location>
</feature>
<dbReference type="GO" id="GO:0016491">
    <property type="term" value="F:oxidoreductase activity"/>
    <property type="evidence" value="ECO:0007669"/>
    <property type="project" value="InterPro"/>
</dbReference>
<gene>
    <name evidence="3" type="ORF">E4T88_12975</name>
</gene>
<dbReference type="AlphaFoldDB" id="A0A4Y9IJQ5"/>
<evidence type="ECO:0000313" key="3">
    <source>
        <dbReference type="EMBL" id="TFU88777.1"/>
    </source>
</evidence>
<protein>
    <submittedName>
        <fullName evidence="3">SagB/ThcOx family dehydrogenase</fullName>
    </submittedName>
</protein>
<feature type="domain" description="Nitroreductase" evidence="2">
    <location>
        <begin position="41"/>
        <end position="198"/>
    </location>
</feature>
<name>A0A4Y9IJQ5_9BACT</name>
<proteinExistence type="predicted"/>
<evidence type="ECO:0000313" key="4">
    <source>
        <dbReference type="Proteomes" id="UP000298285"/>
    </source>
</evidence>
<organism evidence="3 4">
    <name type="scientific">Dysgonomonas mossii</name>
    <dbReference type="NCBI Taxonomy" id="163665"/>
    <lineage>
        <taxon>Bacteria</taxon>
        <taxon>Pseudomonadati</taxon>
        <taxon>Bacteroidota</taxon>
        <taxon>Bacteroidia</taxon>
        <taxon>Bacteroidales</taxon>
        <taxon>Dysgonomonadaceae</taxon>
        <taxon>Dysgonomonas</taxon>
    </lineage>
</organism>
<dbReference type="OrthoDB" id="9802775at2"/>
<dbReference type="Proteomes" id="UP000298285">
    <property type="component" value="Unassembled WGS sequence"/>
</dbReference>
<dbReference type="InterPro" id="IPR000415">
    <property type="entry name" value="Nitroreductase-like"/>
</dbReference>
<dbReference type="PANTHER" id="PTHR43745">
    <property type="entry name" value="NITROREDUCTASE MJ1384-RELATED"/>
    <property type="match status" value="1"/>
</dbReference>
<dbReference type="Pfam" id="PF00881">
    <property type="entry name" value="Nitroreductase"/>
    <property type="match status" value="1"/>
</dbReference>
<feature type="chain" id="PRO_5021187147" evidence="1">
    <location>
        <begin position="20"/>
        <end position="200"/>
    </location>
</feature>
<dbReference type="InterPro" id="IPR052544">
    <property type="entry name" value="Bacteriocin_Proc_Enz"/>
</dbReference>
<dbReference type="RefSeq" id="WP_135106092.1">
    <property type="nucleotide sequence ID" value="NZ_JADGKW010000004.1"/>
</dbReference>
<dbReference type="CDD" id="cd02142">
    <property type="entry name" value="McbC_SagB-like_oxidoreductase"/>
    <property type="match status" value="1"/>
</dbReference>
<evidence type="ECO:0000256" key="1">
    <source>
        <dbReference type="SAM" id="SignalP"/>
    </source>
</evidence>
<dbReference type="PANTHER" id="PTHR43745:SF2">
    <property type="entry name" value="NITROREDUCTASE MJ1384-RELATED"/>
    <property type="match status" value="1"/>
</dbReference>
<dbReference type="InterPro" id="IPR029479">
    <property type="entry name" value="Nitroreductase"/>
</dbReference>
<reference evidence="3 4" key="1">
    <citation type="submission" date="2019-03" db="EMBL/GenBank/DDBJ databases">
        <title>Diversity of the mouse oral microbiome.</title>
        <authorList>
            <person name="Joseph S."/>
            <person name="Aduse-Opoku J."/>
            <person name="Curtis M."/>
            <person name="Wade W."/>
            <person name="Hashim A."/>
        </authorList>
    </citation>
    <scope>NUCLEOTIDE SEQUENCE [LARGE SCALE GENOMIC DNA]</scope>
    <source>
        <strain evidence="3 4">P11</strain>
    </source>
</reference>
<sequence>MKKGLLAIALFCLINCVSAQDIQLVSPTKTGGKPLMEVLNERQSHRSFEYKEMPAQTLSDLLWAAYGFNREDKRTVPSSQNRQEVDVYVMLSSGIYIYDAKDNVLKMKEKGDFRKALGQPNISENASLTLIYVANMDKASNREAGFIDSGFIAQNVYLYCASVGLGSVARGSFTRPDLHNTLKLTDKQEITFVQPVGYIK</sequence>
<dbReference type="Gene3D" id="3.40.109.10">
    <property type="entry name" value="NADH Oxidase"/>
    <property type="match status" value="1"/>
</dbReference>
<dbReference type="EMBL" id="SPPK01000004">
    <property type="protein sequence ID" value="TFU88777.1"/>
    <property type="molecule type" value="Genomic_DNA"/>
</dbReference>
<dbReference type="SUPFAM" id="SSF55469">
    <property type="entry name" value="FMN-dependent nitroreductase-like"/>
    <property type="match status" value="1"/>
</dbReference>
<accession>A0A4Y9IJQ5</accession>
<keyword evidence="1" id="KW-0732">Signal</keyword>
<evidence type="ECO:0000259" key="2">
    <source>
        <dbReference type="Pfam" id="PF00881"/>
    </source>
</evidence>
<comment type="caution">
    <text evidence="3">The sequence shown here is derived from an EMBL/GenBank/DDBJ whole genome shotgun (WGS) entry which is preliminary data.</text>
</comment>